<accession>A0A392VM18</accession>
<name>A0A392VM18_9FABA</name>
<dbReference type="Proteomes" id="UP000265520">
    <property type="component" value="Unassembled WGS sequence"/>
</dbReference>
<dbReference type="AlphaFoldDB" id="A0A392VM18"/>
<comment type="caution">
    <text evidence="1">The sequence shown here is derived from an EMBL/GenBank/DDBJ whole genome shotgun (WGS) entry which is preliminary data.</text>
</comment>
<sequence>MQETAGFAERPEASLSELVADGRWLLENFLPFGRWWSLSDHT</sequence>
<evidence type="ECO:0000313" key="1">
    <source>
        <dbReference type="EMBL" id="MCI89444.1"/>
    </source>
</evidence>
<reference evidence="1 2" key="1">
    <citation type="journal article" date="2018" name="Front. Plant Sci.">
        <title>Red Clover (Trifolium pratense) and Zigzag Clover (T. medium) - A Picture of Genomic Similarities and Differences.</title>
        <authorList>
            <person name="Dluhosova J."/>
            <person name="Istvanek J."/>
            <person name="Nedelnik J."/>
            <person name="Repkova J."/>
        </authorList>
    </citation>
    <scope>NUCLEOTIDE SEQUENCE [LARGE SCALE GENOMIC DNA]</scope>
    <source>
        <strain evidence="2">cv. 10/8</strain>
        <tissue evidence="1">Leaf</tissue>
    </source>
</reference>
<evidence type="ECO:0000313" key="2">
    <source>
        <dbReference type="Proteomes" id="UP000265520"/>
    </source>
</evidence>
<dbReference type="EMBL" id="LXQA011219518">
    <property type="protein sequence ID" value="MCI89444.1"/>
    <property type="molecule type" value="Genomic_DNA"/>
</dbReference>
<proteinExistence type="predicted"/>
<organism evidence="1 2">
    <name type="scientific">Trifolium medium</name>
    <dbReference type="NCBI Taxonomy" id="97028"/>
    <lineage>
        <taxon>Eukaryota</taxon>
        <taxon>Viridiplantae</taxon>
        <taxon>Streptophyta</taxon>
        <taxon>Embryophyta</taxon>
        <taxon>Tracheophyta</taxon>
        <taxon>Spermatophyta</taxon>
        <taxon>Magnoliopsida</taxon>
        <taxon>eudicotyledons</taxon>
        <taxon>Gunneridae</taxon>
        <taxon>Pentapetalae</taxon>
        <taxon>rosids</taxon>
        <taxon>fabids</taxon>
        <taxon>Fabales</taxon>
        <taxon>Fabaceae</taxon>
        <taxon>Papilionoideae</taxon>
        <taxon>50 kb inversion clade</taxon>
        <taxon>NPAAA clade</taxon>
        <taxon>Hologalegina</taxon>
        <taxon>IRL clade</taxon>
        <taxon>Trifolieae</taxon>
        <taxon>Trifolium</taxon>
    </lineage>
</organism>
<feature type="non-terminal residue" evidence="1">
    <location>
        <position position="42"/>
    </location>
</feature>
<protein>
    <submittedName>
        <fullName evidence="1">Uncharacterized protein</fullName>
    </submittedName>
</protein>
<keyword evidence="2" id="KW-1185">Reference proteome</keyword>